<evidence type="ECO:0000313" key="3">
    <source>
        <dbReference type="Proteomes" id="UP001596328"/>
    </source>
</evidence>
<sequence length="381" mass="43379">MPNSSDRGDLHSDSPLDTVDDDKLGYSNFAVHLADTIATRVPTDGFVIGIYGQWGSGKSTILEFVGEEIAEIEENERPIVVRYNPWWFSGQADLFEIFFDELAIALGEDSDLSDIRDEIHKYSKTLSNLPLDLAGIPMSPLRTLTKLTEEEETSIHEIKDDISETLAGSERPIVVMIDDMDRLTQREVSQMFQLVKSVADFPNLTYILAFDEDVIVKALEAEEGLENGQEYLEKIIQLPVRIPVPEENSFAELVETQLRDILGDQHIDENRFQVLLQNGVLPTLATPRDATRLANAVDFNFSAIRDEANFVDLVALESLRVFYQDVYEEIRDNSERFVGRQPRTTHQRNQDKDDYVDILPDSEDDHKREIVISILSVLFRK</sequence>
<dbReference type="PANTHER" id="PTHR22674:SF6">
    <property type="entry name" value="NTPASE KAP FAMILY P-LOOP DOMAIN-CONTAINING PROTEIN 1"/>
    <property type="match status" value="1"/>
</dbReference>
<dbReference type="Proteomes" id="UP001596328">
    <property type="component" value="Unassembled WGS sequence"/>
</dbReference>
<evidence type="ECO:0000259" key="1">
    <source>
        <dbReference type="Pfam" id="PF07693"/>
    </source>
</evidence>
<proteinExistence type="predicted"/>
<keyword evidence="3" id="KW-1185">Reference proteome</keyword>
<feature type="domain" description="KAP NTPase" evidence="1">
    <location>
        <begin position="26"/>
        <end position="298"/>
    </location>
</feature>
<organism evidence="2 3">
    <name type="scientific">Halobium palmae</name>
    <dbReference type="NCBI Taxonomy" id="1776492"/>
    <lineage>
        <taxon>Archaea</taxon>
        <taxon>Methanobacteriati</taxon>
        <taxon>Methanobacteriota</taxon>
        <taxon>Stenosarchaea group</taxon>
        <taxon>Halobacteria</taxon>
        <taxon>Halobacteriales</taxon>
        <taxon>Haloferacaceae</taxon>
        <taxon>Halobium</taxon>
    </lineage>
</organism>
<protein>
    <submittedName>
        <fullName evidence="2">P-loop NTPase fold protein</fullName>
    </submittedName>
</protein>
<name>A0ABD5RV87_9EURY</name>
<accession>A0ABD5RV87</accession>
<dbReference type="InterPro" id="IPR011646">
    <property type="entry name" value="KAP_P-loop"/>
</dbReference>
<gene>
    <name evidence="2" type="ORF">ACFQE1_00310</name>
</gene>
<dbReference type="InterPro" id="IPR027417">
    <property type="entry name" value="P-loop_NTPase"/>
</dbReference>
<dbReference type="InterPro" id="IPR052754">
    <property type="entry name" value="NTPase_KAP_P-loop"/>
</dbReference>
<dbReference type="PANTHER" id="PTHR22674">
    <property type="entry name" value="NTPASE, KAP FAMILY P-LOOP DOMAIN-CONTAINING 1"/>
    <property type="match status" value="1"/>
</dbReference>
<dbReference type="Gene3D" id="3.40.50.300">
    <property type="entry name" value="P-loop containing nucleotide triphosphate hydrolases"/>
    <property type="match status" value="1"/>
</dbReference>
<comment type="caution">
    <text evidence="2">The sequence shown here is derived from an EMBL/GenBank/DDBJ whole genome shotgun (WGS) entry which is preliminary data.</text>
</comment>
<dbReference type="Pfam" id="PF07693">
    <property type="entry name" value="KAP_NTPase"/>
    <property type="match status" value="1"/>
</dbReference>
<evidence type="ECO:0000313" key="2">
    <source>
        <dbReference type="EMBL" id="MFC6722868.1"/>
    </source>
</evidence>
<dbReference type="SUPFAM" id="SSF52540">
    <property type="entry name" value="P-loop containing nucleoside triphosphate hydrolases"/>
    <property type="match status" value="1"/>
</dbReference>
<dbReference type="EMBL" id="JBHSWU010000001">
    <property type="protein sequence ID" value="MFC6722868.1"/>
    <property type="molecule type" value="Genomic_DNA"/>
</dbReference>
<reference evidence="2 3" key="1">
    <citation type="journal article" date="2019" name="Int. J. Syst. Evol. Microbiol.">
        <title>The Global Catalogue of Microorganisms (GCM) 10K type strain sequencing project: providing services to taxonomists for standard genome sequencing and annotation.</title>
        <authorList>
            <consortium name="The Broad Institute Genomics Platform"/>
            <consortium name="The Broad Institute Genome Sequencing Center for Infectious Disease"/>
            <person name="Wu L."/>
            <person name="Ma J."/>
        </authorList>
    </citation>
    <scope>NUCLEOTIDE SEQUENCE [LARGE SCALE GENOMIC DNA]</scope>
    <source>
        <strain evidence="2 3">NBRC 111368</strain>
    </source>
</reference>
<dbReference type="AlphaFoldDB" id="A0ABD5RV87"/>